<evidence type="ECO:0000259" key="2">
    <source>
        <dbReference type="Pfam" id="PF08241"/>
    </source>
</evidence>
<dbReference type="Proteomes" id="UP000000798">
    <property type="component" value="Chromosome"/>
</dbReference>
<sequence>MAEKEIMAKVFSGASKVYDFFVSLATFGGIHRWQKELIERMGEEGNWLDVGTGTGEVLLKLKNSDLKVGIDLALGMLRRAKEKCGDCYFLLADAENMPFKDKSFDRVSLSLVFRHLENKEKFLEEAKRVGKEKVRVGIIDIGRFKGTGVLILLMKTLLLPVGLLFFGRDKWEFFIKSLKESLSPEETRSMFTSFGFKEIYFSRKFLGLIYIQVFEKE</sequence>
<dbReference type="EnsemblBacteria" id="AAC06632">
    <property type="protein sequence ID" value="AAC06632"/>
    <property type="gene ID" value="aq_338"/>
</dbReference>
<dbReference type="OrthoDB" id="13021at2"/>
<dbReference type="PANTHER" id="PTHR43591:SF24">
    <property type="entry name" value="2-METHOXY-6-POLYPRENYL-1,4-BENZOQUINOL METHYLASE, MITOCHONDRIAL"/>
    <property type="match status" value="1"/>
</dbReference>
<evidence type="ECO:0000313" key="4">
    <source>
        <dbReference type="Proteomes" id="UP000000798"/>
    </source>
</evidence>
<reference evidence="3 4" key="1">
    <citation type="journal article" date="1998" name="Nature">
        <title>The complete genome of the hyperthermophilic bacterium Aquifex aeolicus.</title>
        <authorList>
            <person name="Deckert G."/>
            <person name="Warren P.V."/>
            <person name="Gaasterland T."/>
            <person name="Young W.G."/>
            <person name="Lenox A.L."/>
            <person name="Graham D.E."/>
            <person name="Overbeek R."/>
            <person name="Snead M.A."/>
            <person name="Keller M."/>
            <person name="Aujay M."/>
            <person name="Huber R."/>
            <person name="Feldman R.A."/>
            <person name="Short J.M."/>
            <person name="Olson G.J."/>
            <person name="Swanson R.V."/>
        </authorList>
    </citation>
    <scope>NUCLEOTIDE SEQUENCE [LARGE SCALE GENOMIC DNA]</scope>
    <source>
        <strain evidence="3 4">VF5</strain>
    </source>
</reference>
<evidence type="ECO:0000313" key="3">
    <source>
        <dbReference type="EMBL" id="AAC06632.1"/>
    </source>
</evidence>
<dbReference type="Gene3D" id="3.40.50.150">
    <property type="entry name" value="Vaccinia Virus protein VP39"/>
    <property type="match status" value="1"/>
</dbReference>
<dbReference type="EMBL" id="AE000657">
    <property type="protein sequence ID" value="AAC06632.1"/>
    <property type="molecule type" value="Genomic_DNA"/>
</dbReference>
<dbReference type="PIR" id="B70330">
    <property type="entry name" value="B70330"/>
</dbReference>
<dbReference type="eggNOG" id="COG2226">
    <property type="taxonomic scope" value="Bacteria"/>
</dbReference>
<dbReference type="InterPro" id="IPR029063">
    <property type="entry name" value="SAM-dependent_MTases_sf"/>
</dbReference>
<dbReference type="CDD" id="cd02440">
    <property type="entry name" value="AdoMet_MTases"/>
    <property type="match status" value="1"/>
</dbReference>
<dbReference type="STRING" id="224324.aq_338"/>
<dbReference type="Pfam" id="PF08241">
    <property type="entry name" value="Methyltransf_11"/>
    <property type="match status" value="1"/>
</dbReference>
<name>O66670_AQUAE</name>
<accession>O66670</accession>
<feature type="transmembrane region" description="Helical" evidence="1">
    <location>
        <begin position="148"/>
        <end position="167"/>
    </location>
</feature>
<organism evidence="3 4">
    <name type="scientific">Aquifex aeolicus (strain VF5)</name>
    <dbReference type="NCBI Taxonomy" id="224324"/>
    <lineage>
        <taxon>Bacteria</taxon>
        <taxon>Pseudomonadati</taxon>
        <taxon>Aquificota</taxon>
        <taxon>Aquificia</taxon>
        <taxon>Aquificales</taxon>
        <taxon>Aquificaceae</taxon>
        <taxon>Aquifex</taxon>
    </lineage>
</organism>
<feature type="domain" description="Methyltransferase type 11" evidence="2">
    <location>
        <begin position="48"/>
        <end position="132"/>
    </location>
</feature>
<dbReference type="SUPFAM" id="SSF53335">
    <property type="entry name" value="S-adenosyl-L-methionine-dependent methyltransferases"/>
    <property type="match status" value="1"/>
</dbReference>
<keyword evidence="1" id="KW-0472">Membrane</keyword>
<gene>
    <name evidence="3" type="ordered locus">aq_338</name>
</gene>
<dbReference type="GO" id="GO:0008757">
    <property type="term" value="F:S-adenosylmethionine-dependent methyltransferase activity"/>
    <property type="evidence" value="ECO:0007669"/>
    <property type="project" value="InterPro"/>
</dbReference>
<protein>
    <recommendedName>
        <fullName evidence="2">Methyltransferase type 11 domain-containing protein</fullName>
    </recommendedName>
</protein>
<keyword evidence="1" id="KW-0812">Transmembrane</keyword>
<dbReference type="InParanoid" id="O66670"/>
<keyword evidence="4" id="KW-1185">Reference proteome</keyword>
<proteinExistence type="predicted"/>
<dbReference type="PANTHER" id="PTHR43591">
    <property type="entry name" value="METHYLTRANSFERASE"/>
    <property type="match status" value="1"/>
</dbReference>
<keyword evidence="1" id="KW-1133">Transmembrane helix</keyword>
<dbReference type="AlphaFoldDB" id="O66670"/>
<dbReference type="HOGENOM" id="CLU_037990_0_0_0"/>
<dbReference type="InterPro" id="IPR013216">
    <property type="entry name" value="Methyltransf_11"/>
</dbReference>
<dbReference type="RefSeq" id="WP_010880168.1">
    <property type="nucleotide sequence ID" value="NC_000918.1"/>
</dbReference>
<dbReference type="KEGG" id="aae:aq_338"/>
<dbReference type="GO" id="GO:0008168">
    <property type="term" value="F:methyltransferase activity"/>
    <property type="evidence" value="ECO:0000318"/>
    <property type="project" value="GO_Central"/>
</dbReference>
<evidence type="ECO:0000256" key="1">
    <source>
        <dbReference type="SAM" id="Phobius"/>
    </source>
</evidence>